<gene>
    <name evidence="1" type="ORF">QE210_21060</name>
</gene>
<dbReference type="Proteomes" id="UP001177595">
    <property type="component" value="Plasmid paPv9"/>
</dbReference>
<dbReference type="EMBL" id="CP123513">
    <property type="protein sequence ID" value="WGM03971.1"/>
    <property type="molecule type" value="Genomic_DNA"/>
</dbReference>
<organism evidence="1 2">
    <name type="scientific">Arsenophonus nasoniae</name>
    <name type="common">son-killer infecting Nasonia vitripennis</name>
    <dbReference type="NCBI Taxonomy" id="638"/>
    <lineage>
        <taxon>Bacteria</taxon>
        <taxon>Pseudomonadati</taxon>
        <taxon>Pseudomonadota</taxon>
        <taxon>Gammaproteobacteria</taxon>
        <taxon>Enterobacterales</taxon>
        <taxon>Morganellaceae</taxon>
        <taxon>Arsenophonus</taxon>
    </lineage>
</organism>
<reference evidence="1" key="1">
    <citation type="submission" date="2023-04" db="EMBL/GenBank/DDBJ databases">
        <title>Genome dynamics across the evolutionary transition to endosymbiosis.</title>
        <authorList>
            <person name="Siozios S."/>
            <person name="Nadal-Jimenez P."/>
            <person name="Azagi T."/>
            <person name="Sprong H."/>
            <person name="Frost C.L."/>
            <person name="Parratt S.R."/>
            <person name="Taylor G."/>
            <person name="Brettell L."/>
            <person name="Lew K.C."/>
            <person name="Croft L."/>
            <person name="King K.C."/>
            <person name="Brockhurst M.A."/>
            <person name="Hypsa V."/>
            <person name="Novakova E."/>
            <person name="Darby A.C."/>
            <person name="Hurst G.D.D."/>
        </authorList>
    </citation>
    <scope>NUCLEOTIDE SEQUENCE</scope>
    <source>
        <strain evidence="1">APv</strain>
        <plasmid evidence="1">paPv9</plasmid>
    </source>
</reference>
<evidence type="ECO:0000313" key="2">
    <source>
        <dbReference type="Proteomes" id="UP001177595"/>
    </source>
</evidence>
<accession>A0AA95GTZ0</accession>
<sequence>MHILCGKPIAVYECGKGIHAVTLLSERRDKWSKITTMVTEPSQAVFTFLMIDNQSYYHRHSSTVQLWKIAHAPQCLTVLIEIPNHGRIETGNQTKTKQDKKKND</sequence>
<protein>
    <submittedName>
        <fullName evidence="1">Uncharacterized protein</fullName>
    </submittedName>
</protein>
<evidence type="ECO:0000313" key="1">
    <source>
        <dbReference type="EMBL" id="WGM03971.1"/>
    </source>
</evidence>
<name>A0AA95GTZ0_9GAMM</name>
<dbReference type="AlphaFoldDB" id="A0AA95GTZ0"/>
<proteinExistence type="predicted"/>
<geneLocation type="plasmid" evidence="1 2">
    <name>paPv9</name>
</geneLocation>
<keyword evidence="1" id="KW-0614">Plasmid</keyword>